<evidence type="ECO:0000256" key="3">
    <source>
        <dbReference type="SAM" id="MobiDB-lite"/>
    </source>
</evidence>
<protein>
    <recommendedName>
        <fullName evidence="4">RING-type domain-containing protein</fullName>
    </recommendedName>
</protein>
<dbReference type="Pfam" id="PF13920">
    <property type="entry name" value="zf-C3HC4_3"/>
    <property type="match status" value="1"/>
</dbReference>
<keyword evidence="6" id="KW-1185">Reference proteome</keyword>
<dbReference type="InterPro" id="IPR001841">
    <property type="entry name" value="Znf_RING"/>
</dbReference>
<keyword evidence="1" id="KW-0479">Metal-binding</keyword>
<feature type="region of interest" description="Disordered" evidence="3">
    <location>
        <begin position="467"/>
        <end position="506"/>
    </location>
</feature>
<dbReference type="PROSITE" id="PS50089">
    <property type="entry name" value="ZF_RING_2"/>
    <property type="match status" value="1"/>
</dbReference>
<feature type="region of interest" description="Disordered" evidence="3">
    <location>
        <begin position="649"/>
        <end position="683"/>
    </location>
</feature>
<dbReference type="InterPro" id="IPR013083">
    <property type="entry name" value="Znf_RING/FYVE/PHD"/>
</dbReference>
<feature type="region of interest" description="Disordered" evidence="3">
    <location>
        <begin position="108"/>
        <end position="129"/>
    </location>
</feature>
<feature type="coiled-coil region" evidence="2">
    <location>
        <begin position="199"/>
        <end position="233"/>
    </location>
</feature>
<keyword evidence="2" id="KW-0175">Coiled coil</keyword>
<feature type="compositionally biased region" description="Basic residues" evidence="3">
    <location>
        <begin position="706"/>
        <end position="720"/>
    </location>
</feature>
<dbReference type="Proteomes" id="UP000822688">
    <property type="component" value="Chromosome 11"/>
</dbReference>
<dbReference type="EMBL" id="CM026432">
    <property type="protein sequence ID" value="KAG0557789.1"/>
    <property type="molecule type" value="Genomic_DNA"/>
</dbReference>
<evidence type="ECO:0000313" key="6">
    <source>
        <dbReference type="Proteomes" id="UP000822688"/>
    </source>
</evidence>
<feature type="region of interest" description="Disordered" evidence="3">
    <location>
        <begin position="698"/>
        <end position="720"/>
    </location>
</feature>
<evidence type="ECO:0000256" key="1">
    <source>
        <dbReference type="PROSITE-ProRule" id="PRU00175"/>
    </source>
</evidence>
<dbReference type="SUPFAM" id="SSF57850">
    <property type="entry name" value="RING/U-box"/>
    <property type="match status" value="2"/>
</dbReference>
<reference evidence="5 6" key="1">
    <citation type="submission" date="2020-06" db="EMBL/GenBank/DDBJ databases">
        <title>WGS assembly of Ceratodon purpureus strain R40.</title>
        <authorList>
            <person name="Carey S.B."/>
            <person name="Jenkins J."/>
            <person name="Shu S."/>
            <person name="Lovell J.T."/>
            <person name="Sreedasyam A."/>
            <person name="Maumus F."/>
            <person name="Tiley G.P."/>
            <person name="Fernandez-Pozo N."/>
            <person name="Barry K."/>
            <person name="Chen C."/>
            <person name="Wang M."/>
            <person name="Lipzen A."/>
            <person name="Daum C."/>
            <person name="Saski C.A."/>
            <person name="Payton A.C."/>
            <person name="Mcbreen J.C."/>
            <person name="Conrad R.E."/>
            <person name="Kollar L.M."/>
            <person name="Olsson S."/>
            <person name="Huttunen S."/>
            <person name="Landis J.B."/>
            <person name="Wickett N.J."/>
            <person name="Johnson M.G."/>
            <person name="Rensing S.A."/>
            <person name="Grimwood J."/>
            <person name="Schmutz J."/>
            <person name="Mcdaniel S.F."/>
        </authorList>
    </citation>
    <scope>NUCLEOTIDE SEQUENCE [LARGE SCALE GENOMIC DNA]</scope>
    <source>
        <strain evidence="5 6">R40</strain>
    </source>
</reference>
<dbReference type="GO" id="GO:0008270">
    <property type="term" value="F:zinc ion binding"/>
    <property type="evidence" value="ECO:0007669"/>
    <property type="project" value="UniProtKB-KW"/>
</dbReference>
<feature type="domain" description="RING-type" evidence="4">
    <location>
        <begin position="530"/>
        <end position="564"/>
    </location>
</feature>
<feature type="compositionally biased region" description="Low complexity" evidence="3">
    <location>
        <begin position="477"/>
        <end position="490"/>
    </location>
</feature>
<name>A0A8T0GI13_CERPU</name>
<dbReference type="Gene3D" id="3.30.40.10">
    <property type="entry name" value="Zinc/RING finger domain, C3HC4 (zinc finger)"/>
    <property type="match status" value="1"/>
</dbReference>
<evidence type="ECO:0000256" key="2">
    <source>
        <dbReference type="SAM" id="Coils"/>
    </source>
</evidence>
<comment type="caution">
    <text evidence="5">The sequence shown here is derived from an EMBL/GenBank/DDBJ whole genome shotgun (WGS) entry which is preliminary data.</text>
</comment>
<proteinExistence type="predicted"/>
<dbReference type="SMART" id="SM00184">
    <property type="entry name" value="RING"/>
    <property type="match status" value="2"/>
</dbReference>
<keyword evidence="1" id="KW-0863">Zinc-finger</keyword>
<sequence length="824" mass="90660">MAQSRYSCEGLPTGDLLISDIREEVSETTVCSYFGPKSSKSGWKYTAKCSDEEQAQILSLYRRVYETDEPPNKEITLSFARGLICMSLGRNVNWAQFAAERRKVREALRKKSEDRKEKREREREGDERKGNFVSVLGKKRCTVGKEGLGFPESLTLSVKSEGIVKSEGVAMAKKGSKGRSGVCGPCWGRDEIESMVRAIKNHEVIAQESKTELAESRAELLALEDKLRREKLLLGDRELMLGEVQMRLERLSEEELPLQCSIEAKKRNLVEFEQNSDLATETSVVKEEIAKLLSERDALSFSKASDQLTVRLCGEAIVGCNGAIKELQCRVLRSSEKNALIETRVSSLESVLMSMREQLSRMHVGDGAALYPRPLESSPQLPVSENHTLNACPVCSLWYECFDYASLACGHTYHPYCLYEYAQKAEVCLFGDCHEPFAAKTLTALGIRPSARLDVATKLMRSVKEEVAGKSSEATRSGATTDATTSPTSSWGKDSPEKITPLSQSSQTDVTSKQLCFVEPAEKTTSTPTCEVCKTRDASVYIKACGHDVFCFVCIQGLQSCPVCAGRVTGWGRNNAKSTPTPLLDLTDDRVERNTESIVEPSKEDVDEVQITVAEGREDELEACIEDLSSGSDTDNGLVKWCGPEEFRNGGTRSRQHIEEAEEDQSEGESDRPATPGPRNSKRFSAVSTLLESGGIDAELESTSVGRKRSRSKHPTAGHMQKFKKIVEMAAEEILGPVPAADMSGTGGATDIEPTPKPRKRNVGRPPSASKLQGQRNLKGAAPATKIPADPASTTLALQKVVQLRSTLRRREVQETVPVKFRGM</sequence>
<keyword evidence="1" id="KW-0862">Zinc</keyword>
<evidence type="ECO:0000259" key="4">
    <source>
        <dbReference type="PROSITE" id="PS50089"/>
    </source>
</evidence>
<evidence type="ECO:0000313" key="5">
    <source>
        <dbReference type="EMBL" id="KAG0557789.1"/>
    </source>
</evidence>
<accession>A0A8T0GI13</accession>
<dbReference type="AlphaFoldDB" id="A0A8T0GI13"/>
<gene>
    <name evidence="5" type="ORF">KC19_11G157700</name>
</gene>
<feature type="region of interest" description="Disordered" evidence="3">
    <location>
        <begin position="738"/>
        <end position="791"/>
    </location>
</feature>
<organism evidence="5 6">
    <name type="scientific">Ceratodon purpureus</name>
    <name type="common">Fire moss</name>
    <name type="synonym">Dicranum purpureum</name>
    <dbReference type="NCBI Taxonomy" id="3225"/>
    <lineage>
        <taxon>Eukaryota</taxon>
        <taxon>Viridiplantae</taxon>
        <taxon>Streptophyta</taxon>
        <taxon>Embryophyta</taxon>
        <taxon>Bryophyta</taxon>
        <taxon>Bryophytina</taxon>
        <taxon>Bryopsida</taxon>
        <taxon>Dicranidae</taxon>
        <taxon>Pseudoditrichales</taxon>
        <taxon>Ditrichaceae</taxon>
        <taxon>Ceratodon</taxon>
    </lineage>
</organism>